<sequence length="588" mass="63827">MAEVVETDVLIIGAGPAGIVAATLLSDMGIKNIAISKYRSTSPGPRAHITNQRAMEILRDLGLEEAAKDLATPQSHMGEHAFSTSLVGEEFGRIRTWSTDIVRQAEHDLASPCSYCDLPQLYFEPLVTNAAGIRGSDVRFRTEYLSHTQDADGVSAQLLDRVTGVEFTVRAKYLIGADGARSQVAEDAGLPFEGELGKGAAAALNIEFTADLSSLTDHRRGDMFWMIQPGGIGLNGTGISVLRMVRPWNKWVCTAGYDLSKGELNISNDEARAVVQKVIGSDQFPIQIDATSTWEFNQQFAQNNTNGRVFCMGDAVHRHTPMGGLGLNTSVQDAYNLCWKLAMVVKEQAGPSLLATYDVERTPVGEEVVNHAYMCLSKLPPMFMAMGLPPAHSDEMAQSAMARYKSATPEGEAARAQMRAAMNGTLAGFGGAHGLELNQRYESQAVYPDGTADPGFDRDRVYHHQATSRPGAHVPHVWLTRNQRRVSTLDLCGKGKFTLLTGIAGEPWVKVAQDAAQKLGIDLEVQVIGPGQTYVDTYGDWAEAREVEEDGAILVRPDMFVAWRSNDAAQTQLDGFLPALKTILGRDG</sequence>
<dbReference type="EMBL" id="FOEP01000013">
    <property type="protein sequence ID" value="SEQ79692.1"/>
    <property type="molecule type" value="Genomic_DNA"/>
</dbReference>
<dbReference type="GO" id="GO:0071949">
    <property type="term" value="F:FAD binding"/>
    <property type="evidence" value="ECO:0007669"/>
    <property type="project" value="InterPro"/>
</dbReference>
<dbReference type="Gene3D" id="3.40.30.120">
    <property type="match status" value="1"/>
</dbReference>
<dbReference type="RefSeq" id="WP_090270718.1">
    <property type="nucleotide sequence ID" value="NZ_FOEP01000013.1"/>
</dbReference>
<keyword evidence="4" id="KW-0503">Monooxygenase</keyword>
<evidence type="ECO:0000313" key="4">
    <source>
        <dbReference type="EMBL" id="SEQ79692.1"/>
    </source>
</evidence>
<dbReference type="Pfam" id="PF21274">
    <property type="entry name" value="Rng_hyd_C"/>
    <property type="match status" value="1"/>
</dbReference>
<keyword evidence="1" id="KW-0285">Flavoprotein</keyword>
<dbReference type="Gene3D" id="3.50.50.60">
    <property type="entry name" value="FAD/NAD(P)-binding domain"/>
    <property type="match status" value="1"/>
</dbReference>
<evidence type="ECO:0000259" key="3">
    <source>
        <dbReference type="Pfam" id="PF01494"/>
    </source>
</evidence>
<dbReference type="OrthoDB" id="9791689at2"/>
<dbReference type="SUPFAM" id="SSF51905">
    <property type="entry name" value="FAD/NAD(P)-binding domain"/>
    <property type="match status" value="1"/>
</dbReference>
<organism evidence="4 5">
    <name type="scientific">Thalassovita taeanensis</name>
    <dbReference type="NCBI Taxonomy" id="657014"/>
    <lineage>
        <taxon>Bacteria</taxon>
        <taxon>Pseudomonadati</taxon>
        <taxon>Pseudomonadota</taxon>
        <taxon>Alphaproteobacteria</taxon>
        <taxon>Rhodobacterales</taxon>
        <taxon>Roseobacteraceae</taxon>
        <taxon>Thalassovita</taxon>
    </lineage>
</organism>
<gene>
    <name evidence="4" type="ORF">SAMN04488092_11375</name>
</gene>
<dbReference type="Pfam" id="PF01494">
    <property type="entry name" value="FAD_binding_3"/>
    <property type="match status" value="1"/>
</dbReference>
<evidence type="ECO:0000313" key="5">
    <source>
        <dbReference type="Proteomes" id="UP000198634"/>
    </source>
</evidence>
<dbReference type="InterPro" id="IPR002938">
    <property type="entry name" value="FAD-bd"/>
</dbReference>
<evidence type="ECO:0000256" key="1">
    <source>
        <dbReference type="ARBA" id="ARBA00022630"/>
    </source>
</evidence>
<dbReference type="Gene3D" id="3.30.9.10">
    <property type="entry name" value="D-Amino Acid Oxidase, subunit A, domain 2"/>
    <property type="match status" value="1"/>
</dbReference>
<dbReference type="PRINTS" id="PR00420">
    <property type="entry name" value="RNGMNOXGNASE"/>
</dbReference>
<dbReference type="PANTHER" id="PTHR43004:SF8">
    <property type="entry name" value="FAD-BINDING DOMAIN-CONTAINING PROTEIN-RELATED"/>
    <property type="match status" value="1"/>
</dbReference>
<dbReference type="STRING" id="657014.SAMN04488092_11375"/>
<feature type="domain" description="FAD-binding" evidence="3">
    <location>
        <begin position="6"/>
        <end position="371"/>
    </location>
</feature>
<dbReference type="PANTHER" id="PTHR43004">
    <property type="entry name" value="TRK SYSTEM POTASSIUM UPTAKE PROTEIN"/>
    <property type="match status" value="1"/>
</dbReference>
<accession>A0A1H9IYU4</accession>
<keyword evidence="5" id="KW-1185">Reference proteome</keyword>
<dbReference type="InterPro" id="IPR050641">
    <property type="entry name" value="RIFMO-like"/>
</dbReference>
<keyword evidence="2" id="KW-0274">FAD</keyword>
<dbReference type="GO" id="GO:0016709">
    <property type="term" value="F:oxidoreductase activity, acting on paired donors, with incorporation or reduction of molecular oxygen, NAD(P)H as one donor, and incorporation of one atom of oxygen"/>
    <property type="evidence" value="ECO:0007669"/>
    <property type="project" value="UniProtKB-ARBA"/>
</dbReference>
<dbReference type="AlphaFoldDB" id="A0A1H9IYU4"/>
<evidence type="ECO:0000256" key="2">
    <source>
        <dbReference type="ARBA" id="ARBA00022827"/>
    </source>
</evidence>
<proteinExistence type="predicted"/>
<reference evidence="4 5" key="1">
    <citation type="submission" date="2016-10" db="EMBL/GenBank/DDBJ databases">
        <authorList>
            <person name="de Groot N.N."/>
        </authorList>
    </citation>
    <scope>NUCLEOTIDE SEQUENCE [LARGE SCALE GENOMIC DNA]</scope>
    <source>
        <strain evidence="4 5">DSM 22007</strain>
    </source>
</reference>
<dbReference type="Proteomes" id="UP000198634">
    <property type="component" value="Unassembled WGS sequence"/>
</dbReference>
<keyword evidence="4" id="KW-0560">Oxidoreductase</keyword>
<protein>
    <submittedName>
        <fullName evidence="4">2,4-dichlorophenol 6-monooxygenase</fullName>
    </submittedName>
</protein>
<name>A0A1H9IYU4_9RHOB</name>
<dbReference type="InterPro" id="IPR036188">
    <property type="entry name" value="FAD/NAD-bd_sf"/>
</dbReference>